<name>A0ABR1LQY4_9PEZI</name>
<comment type="caution">
    <text evidence="1">The sequence shown here is derived from an EMBL/GenBank/DDBJ whole genome shotgun (WGS) entry which is preliminary data.</text>
</comment>
<organism evidence="1 2">
    <name type="scientific">Phyllosticta citricarpa</name>
    <dbReference type="NCBI Taxonomy" id="55181"/>
    <lineage>
        <taxon>Eukaryota</taxon>
        <taxon>Fungi</taxon>
        <taxon>Dikarya</taxon>
        <taxon>Ascomycota</taxon>
        <taxon>Pezizomycotina</taxon>
        <taxon>Dothideomycetes</taxon>
        <taxon>Dothideomycetes incertae sedis</taxon>
        <taxon>Botryosphaeriales</taxon>
        <taxon>Phyllostictaceae</taxon>
        <taxon>Phyllosticta</taxon>
    </lineage>
</organism>
<keyword evidence="2" id="KW-1185">Reference proteome</keyword>
<accession>A0ABR1LQY4</accession>
<proteinExistence type="predicted"/>
<dbReference type="Proteomes" id="UP001365128">
    <property type="component" value="Unassembled WGS sequence"/>
</dbReference>
<dbReference type="EMBL" id="JBBPDW010000034">
    <property type="protein sequence ID" value="KAK7537577.1"/>
    <property type="molecule type" value="Genomic_DNA"/>
</dbReference>
<evidence type="ECO:0000313" key="2">
    <source>
        <dbReference type="Proteomes" id="UP001365128"/>
    </source>
</evidence>
<gene>
    <name evidence="1" type="ORF">IWX46DRAFT_251498</name>
</gene>
<evidence type="ECO:0000313" key="1">
    <source>
        <dbReference type="EMBL" id="KAK7537577.1"/>
    </source>
</evidence>
<reference evidence="1 2" key="1">
    <citation type="submission" date="2024-04" db="EMBL/GenBank/DDBJ databases">
        <title>Phyllosticta paracitricarpa is synonymous to the EU quarantine fungus P. citricarpa based on phylogenomic analyses.</title>
        <authorList>
            <consortium name="Lawrence Berkeley National Laboratory"/>
            <person name="Van Ingen-Buijs V.A."/>
            <person name="Van Westerhoven A.C."/>
            <person name="Haridas S."/>
            <person name="Skiadas P."/>
            <person name="Martin F."/>
            <person name="Groenewald J.Z."/>
            <person name="Crous P.W."/>
            <person name="Seidl M.F."/>
        </authorList>
    </citation>
    <scope>NUCLEOTIDE SEQUENCE [LARGE SCALE GENOMIC DNA]</scope>
    <source>
        <strain evidence="1 2">CBS 122670</strain>
    </source>
</reference>
<protein>
    <submittedName>
        <fullName evidence="1">Uncharacterized protein</fullName>
    </submittedName>
</protein>
<sequence length="203" mass="23126">MSDKPKSKYDIHGVVDKVEIDNLNHFIDVIIHNAGPRRQTGLGKRKKEAHDAAQKDLRNLVQDIGLHQCPREPPSFDDPVPRQNINRQRNHVDVGLMNPVFSQSDEWKKKLGELVDRCCSRPKLREARASGIQGGTGWRWTQLQPSRMSNLMRVACGRRGISTTSLRVKCRIGIQIDGVQRSIETLRQRNQNEIKKSVEYGSS</sequence>